<evidence type="ECO:0000313" key="7">
    <source>
        <dbReference type="EMBL" id="CCA23468.1"/>
    </source>
</evidence>
<organism evidence="7">
    <name type="scientific">Albugo laibachii Nc14</name>
    <dbReference type="NCBI Taxonomy" id="890382"/>
    <lineage>
        <taxon>Eukaryota</taxon>
        <taxon>Sar</taxon>
        <taxon>Stramenopiles</taxon>
        <taxon>Oomycota</taxon>
        <taxon>Peronosporomycetes</taxon>
        <taxon>Albuginales</taxon>
        <taxon>Albuginaceae</taxon>
        <taxon>Albugo</taxon>
    </lineage>
</organism>
<proteinExistence type="inferred from homology"/>
<reference evidence="7" key="1">
    <citation type="journal article" date="2011" name="PLoS Biol.">
        <title>Gene gain and loss during evolution of obligate parasitism in the white rust pathogen of Arabidopsis thaliana.</title>
        <authorList>
            <person name="Kemen E."/>
            <person name="Gardiner A."/>
            <person name="Schultz-Larsen T."/>
            <person name="Kemen A.C."/>
            <person name="Balmuth A.L."/>
            <person name="Robert-Seilaniantz A."/>
            <person name="Bailey K."/>
            <person name="Holub E."/>
            <person name="Studholme D.J."/>
            <person name="Maclean D."/>
            <person name="Jones J.D."/>
        </authorList>
    </citation>
    <scope>NUCLEOTIDE SEQUENCE</scope>
</reference>
<evidence type="ECO:0000256" key="1">
    <source>
        <dbReference type="ARBA" id="ARBA00004177"/>
    </source>
</evidence>
<comment type="subcellular location">
    <subcellularLocation>
        <location evidence="1">Endosome</location>
    </subcellularLocation>
</comment>
<dbReference type="PANTHER" id="PTHR13673:SF0">
    <property type="entry name" value="VPS35 ENDOSOMAL PROTEIN-SORTING FACTOR-LIKE"/>
    <property type="match status" value="1"/>
</dbReference>
<evidence type="ECO:0000256" key="4">
    <source>
        <dbReference type="ARBA" id="ARBA00022753"/>
    </source>
</evidence>
<feature type="region of interest" description="Disordered" evidence="6">
    <location>
        <begin position="57"/>
        <end position="137"/>
    </location>
</feature>
<protein>
    <submittedName>
        <fullName evidence="7">Uncharacterized protein AlNc14C195G8543</fullName>
    </submittedName>
</protein>
<dbReference type="GO" id="GO:0015031">
    <property type="term" value="P:protein transport"/>
    <property type="evidence" value="ECO:0007669"/>
    <property type="project" value="UniProtKB-KW"/>
</dbReference>
<comment type="similarity">
    <text evidence="2">Belongs to the VPS35L family.</text>
</comment>
<evidence type="ECO:0000256" key="3">
    <source>
        <dbReference type="ARBA" id="ARBA00022448"/>
    </source>
</evidence>
<evidence type="ECO:0000256" key="5">
    <source>
        <dbReference type="ARBA" id="ARBA00022927"/>
    </source>
</evidence>
<evidence type="ECO:0000256" key="6">
    <source>
        <dbReference type="SAM" id="MobiDB-lite"/>
    </source>
</evidence>
<dbReference type="EMBL" id="FR824240">
    <property type="protein sequence ID" value="CCA23468.1"/>
    <property type="molecule type" value="Genomic_DNA"/>
</dbReference>
<dbReference type="PANTHER" id="PTHR13673">
    <property type="entry name" value="ESOPHAGEAL CANCER ASSOCIATED PROTEIN"/>
    <property type="match status" value="1"/>
</dbReference>
<keyword evidence="5" id="KW-0653">Protein transport</keyword>
<reference evidence="7" key="2">
    <citation type="submission" date="2011-02" db="EMBL/GenBank/DDBJ databases">
        <authorList>
            <person name="MacLean D."/>
        </authorList>
    </citation>
    <scope>NUCLEOTIDE SEQUENCE</scope>
</reference>
<dbReference type="InterPro" id="IPR029705">
    <property type="entry name" value="VPS35L"/>
</dbReference>
<evidence type="ECO:0000256" key="2">
    <source>
        <dbReference type="ARBA" id="ARBA00010704"/>
    </source>
</evidence>
<dbReference type="AlphaFoldDB" id="F0WQ62"/>
<sequence>MKKDASLQEIFDQKIDIPLNRRIERKSLFYQPPGNSDTKLKHPRIQFEELEKLSFEVEPPHRSDNKALPDNTITPSRTALVPPIQSSLSGKDRKPRNELVSLNRGEIDPLGVINDIERSDEDRDTSDKKHHISSEFSEKLRPLHQDLNSRGLIEPSFLDEWKRNADPILSSTHKLPYRIRPYMMALSKADHPGELSLSKLAVLTDTNSQKGGESVPVIKRAKDRLHFLDTKMIASNPTQYTSLSESMSELNELVELSQAEYIAKISTMKEQLVQTWQRKQKVEALRVTIKAVKILKDADTSPELYPSAFVLVSTILNKFGQLVFDRIRERACSDEFGQTLTSSSLPEDFSSAQINVQAKETCRNWFYKTACIRELLPRIYIEVALLQCYRFLSNGEFELIILRLSNMIRGIADPLVAVYARLYLTLSASTLMRAYTKNVIMASLSDYFISLRHFRTHQLSKWTEKHHPTMNPESKAFDSWTEEKLLALHSPAIKWLLRYAALVPRDQNVFDDLLAQYKETCGNSMVLKHLIDAFGAEIASDKICREICHLIRASSQSNFTKSHLYAMVAQQLAKKEPHFIDHKCLLYFLNTTWKSISEVVKIEEYMECGAAYMQLIVTHFSPLEAQILLKDISRKLDKISPMELNDTFYNQLGAIIEHVVCKARKQKEYFVVVIPSLEFLTLLGLLKQDTSVSVSKKVLHAFVGSNSSLTKPSSDKAQFRLHVAGPQAAVARTLFVLCCRIHDSLDNLSTQTQLYEASTDICKFIMRLGVLNDTSLCGNTSARNNVTVDEKGALLQLYTDCRRAFYKLEPVKATLSKCVLILTTHVARPCSMERKKITTKLAGRQDSEFIKSCLAHAFVTIPSISTFLEPKLDIYKFGLYTFGANVALRQNSLSQLDGFLKSAIRQIAETNVSMLLEDAKEHYRHLMNFVKIPVASDDAFQGRSYFQSHDAFLDGGFLHYVRCLVSIIAYTPSVKDDDPFYYVSAMYNLLFDRIFPVDCVKSESDDKNVHASSRTQSRAWSFESKFMVEVLRVHFKLLFTQLFGLWGQRQLTNKIDGVDSNNVLYDGDVKFVSTTQAHFSDCVRQIIIDLELWTTNSSRDKDTADSVVVKLHQIMDCIILITPFLTWEVSSRSGPKDNVVLSASLTLRMFQILSKQWQALQSIKCPSSLARIRESPAEFDPTSQLMAFEDAVLTQVQHLLADGRSQPDAHQDNKVEVGDTEFSLLEKRAIVMQRLETLMVKCGQ</sequence>
<keyword evidence="4" id="KW-0967">Endosome</keyword>
<gene>
    <name evidence="7" type="primary">AlNc14C195G8543</name>
    <name evidence="7" type="ORF">ALNC14_096120</name>
</gene>
<dbReference type="GO" id="GO:0032456">
    <property type="term" value="P:endocytic recycling"/>
    <property type="evidence" value="ECO:0007669"/>
    <property type="project" value="InterPro"/>
</dbReference>
<name>F0WQ62_9STRA</name>
<feature type="compositionally biased region" description="Basic and acidic residues" evidence="6">
    <location>
        <begin position="57"/>
        <end position="67"/>
    </location>
</feature>
<accession>F0WQ62</accession>
<dbReference type="HOGENOM" id="CLU_003054_0_0_1"/>
<keyword evidence="3" id="KW-0813">Transport</keyword>
<feature type="compositionally biased region" description="Basic and acidic residues" evidence="6">
    <location>
        <begin position="115"/>
        <end position="137"/>
    </location>
</feature>
<dbReference type="GO" id="GO:0005768">
    <property type="term" value="C:endosome"/>
    <property type="evidence" value="ECO:0007669"/>
    <property type="project" value="UniProtKB-SubCell"/>
</dbReference>